<dbReference type="InterPro" id="IPR023214">
    <property type="entry name" value="HAD_sf"/>
</dbReference>
<dbReference type="Pfam" id="PF00702">
    <property type="entry name" value="Hydrolase"/>
    <property type="match status" value="1"/>
</dbReference>
<dbReference type="GO" id="GO:0050308">
    <property type="term" value="F:sugar-phosphatase activity"/>
    <property type="evidence" value="ECO:0007669"/>
    <property type="project" value="TreeGrafter"/>
</dbReference>
<evidence type="ECO:0000256" key="1">
    <source>
        <dbReference type="ARBA" id="ARBA00022723"/>
    </source>
</evidence>
<sequence length="120" mass="12937">MHSFITLGIVTSANKELAQRHLLAAGLPCSKKIISSEDVKSGKPDPEGYLLGAKLLGLRIEDILIFEDATADIIAALSSEATLSIIGNCHSACNSEWLKIPDFTHISIKSIENQYIVSTN</sequence>
<reference evidence="2 3" key="1">
    <citation type="submission" date="2018-02" db="EMBL/GenBank/DDBJ databases">
        <authorList>
            <person name="Machado R.A."/>
        </authorList>
    </citation>
    <scope>NUCLEOTIDE SEQUENCE [LARGE SCALE GENOMIC DNA]</scope>
    <source>
        <strain evidence="2 3">DSM 19724</strain>
    </source>
</reference>
<dbReference type="EMBL" id="PUJW01000020">
    <property type="protein sequence ID" value="NHB93853.1"/>
    <property type="molecule type" value="Genomic_DNA"/>
</dbReference>
<dbReference type="PANTHER" id="PTHR43481">
    <property type="entry name" value="FRUCTOSE-1-PHOSPHATE PHOSPHATASE"/>
    <property type="match status" value="1"/>
</dbReference>
<protein>
    <recommendedName>
        <fullName evidence="4">HAD family hydrolase</fullName>
    </recommendedName>
</protein>
<evidence type="ECO:0000313" key="2">
    <source>
        <dbReference type="EMBL" id="NHB93853.1"/>
    </source>
</evidence>
<dbReference type="PANTHER" id="PTHR43481:SF4">
    <property type="entry name" value="GLYCEROL-1-PHOSPHATE PHOSPHOHYDROLASE 1-RELATED"/>
    <property type="match status" value="1"/>
</dbReference>
<dbReference type="InterPro" id="IPR006439">
    <property type="entry name" value="HAD-SF_hydro_IA"/>
</dbReference>
<dbReference type="InterPro" id="IPR051806">
    <property type="entry name" value="HAD-like_SPP"/>
</dbReference>
<dbReference type="InterPro" id="IPR036412">
    <property type="entry name" value="HAD-like_sf"/>
</dbReference>
<evidence type="ECO:0000313" key="3">
    <source>
        <dbReference type="Proteomes" id="UP000591844"/>
    </source>
</evidence>
<keyword evidence="3" id="KW-1185">Reference proteome</keyword>
<proteinExistence type="predicted"/>
<organism evidence="2 3">
    <name type="scientific">Photorhabdus cinerea</name>
    <dbReference type="NCBI Taxonomy" id="471575"/>
    <lineage>
        <taxon>Bacteria</taxon>
        <taxon>Pseudomonadati</taxon>
        <taxon>Pseudomonadota</taxon>
        <taxon>Gammaproteobacteria</taxon>
        <taxon>Enterobacterales</taxon>
        <taxon>Morganellaceae</taxon>
        <taxon>Photorhabdus</taxon>
    </lineage>
</organism>
<dbReference type="SUPFAM" id="SSF56784">
    <property type="entry name" value="HAD-like"/>
    <property type="match status" value="1"/>
</dbReference>
<gene>
    <name evidence="2" type="ORF">C5469_17590</name>
</gene>
<evidence type="ECO:0008006" key="4">
    <source>
        <dbReference type="Google" id="ProtNLM"/>
    </source>
</evidence>
<dbReference type="GO" id="GO:0046872">
    <property type="term" value="F:metal ion binding"/>
    <property type="evidence" value="ECO:0007669"/>
    <property type="project" value="UniProtKB-KW"/>
</dbReference>
<accession>A0A7X5QG45</accession>
<comment type="caution">
    <text evidence="2">The sequence shown here is derived from an EMBL/GenBank/DDBJ whole genome shotgun (WGS) entry which is preliminary data.</text>
</comment>
<dbReference type="Proteomes" id="UP000591844">
    <property type="component" value="Unassembled WGS sequence"/>
</dbReference>
<dbReference type="AlphaFoldDB" id="A0A7X5QG45"/>
<dbReference type="NCBIfam" id="TIGR01509">
    <property type="entry name" value="HAD-SF-IA-v3"/>
    <property type="match status" value="1"/>
</dbReference>
<keyword evidence="1" id="KW-0479">Metal-binding</keyword>
<dbReference type="Gene3D" id="3.40.50.1000">
    <property type="entry name" value="HAD superfamily/HAD-like"/>
    <property type="match status" value="1"/>
</dbReference>
<name>A0A7X5QG45_9GAMM</name>